<keyword evidence="4" id="KW-1185">Reference proteome</keyword>
<evidence type="ECO:0000313" key="4">
    <source>
        <dbReference type="Proteomes" id="UP001606300"/>
    </source>
</evidence>
<keyword evidence="1" id="KW-0812">Transmembrane</keyword>
<feature type="domain" description="Type 4 fimbrial biogenesis protein PilX N-terminal" evidence="2">
    <location>
        <begin position="13"/>
        <end position="63"/>
    </location>
</feature>
<protein>
    <submittedName>
        <fullName evidence="3">PilX N-terminal domain-containing pilus assembly protein</fullName>
    </submittedName>
</protein>
<dbReference type="Pfam" id="PF14341">
    <property type="entry name" value="PilX_N"/>
    <property type="match status" value="1"/>
</dbReference>
<evidence type="ECO:0000313" key="3">
    <source>
        <dbReference type="EMBL" id="MFG6413370.1"/>
    </source>
</evidence>
<dbReference type="RefSeq" id="WP_394469459.1">
    <property type="nucleotide sequence ID" value="NZ_JBIGHY010000002.1"/>
</dbReference>
<organism evidence="3 4">
    <name type="scientific">Pelomonas dachongensis</name>
    <dbReference type="NCBI Taxonomy" id="3299029"/>
    <lineage>
        <taxon>Bacteria</taxon>
        <taxon>Pseudomonadati</taxon>
        <taxon>Pseudomonadota</taxon>
        <taxon>Betaproteobacteria</taxon>
        <taxon>Burkholderiales</taxon>
        <taxon>Sphaerotilaceae</taxon>
        <taxon>Roseateles</taxon>
    </lineage>
</organism>
<reference evidence="3 4" key="1">
    <citation type="submission" date="2024-09" db="EMBL/GenBank/DDBJ databases">
        <title>Novel species of the genus Pelomonas and Roseateles isolated from streams.</title>
        <authorList>
            <person name="Lu H."/>
        </authorList>
    </citation>
    <scope>NUCLEOTIDE SEQUENCE [LARGE SCALE GENOMIC DNA]</scope>
    <source>
        <strain evidence="3 4">DC23W</strain>
    </source>
</reference>
<keyword evidence="1" id="KW-0472">Membrane</keyword>
<keyword evidence="1" id="KW-1133">Transmembrane helix</keyword>
<sequence length="426" mass="45070">MNRVSLSTSDRQQGAATLVVVMMLFLIMALLAAYANRGLLFEQRMSNSYYRASMAQEASEAGTEWALAQLNGLATDASCKPVASGGKRFADRYLTINAEDRTLRQTSYTLLTAGCVKGEDGWQCRCQELGKRTVPVALPNSELTPSFDVNFSYIPVPNGAGTISMTALGCTTSVVDDCRGAETNTTRYQAKSLQSVMLALVSAVRSPPLVPLVVKGNLTSTGAGLGLHNTSPGSAGLLVTAGGNIDGLVESRLESVPGTPPALALIKKDPTLNEVGVDVFRMFMGATADRYENHPALRKLTCNGDCGTVLEDAYKAGVRMAWIDGGLTLSSNKIIGSDSDPMLVVADGDVQLSGPFQLSGMLVSRGNLSWTNNSGLTSLINGTVLVEGNAVTEGTMDILYLPGVANQLRNRLGSYVRVPGGWQDVN</sequence>
<evidence type="ECO:0000259" key="2">
    <source>
        <dbReference type="Pfam" id="PF14341"/>
    </source>
</evidence>
<evidence type="ECO:0000256" key="1">
    <source>
        <dbReference type="SAM" id="Phobius"/>
    </source>
</evidence>
<name>A0ABW7EIT5_9BURK</name>
<accession>A0ABW7EIT5</accession>
<dbReference type="InterPro" id="IPR025746">
    <property type="entry name" value="PilX_N_dom"/>
</dbReference>
<dbReference type="EMBL" id="JBIGHY010000002">
    <property type="protein sequence ID" value="MFG6413370.1"/>
    <property type="molecule type" value="Genomic_DNA"/>
</dbReference>
<dbReference type="Proteomes" id="UP001606300">
    <property type="component" value="Unassembled WGS sequence"/>
</dbReference>
<proteinExistence type="predicted"/>
<gene>
    <name evidence="3" type="ORF">ACG02S_05600</name>
</gene>
<feature type="transmembrane region" description="Helical" evidence="1">
    <location>
        <begin position="15"/>
        <end position="35"/>
    </location>
</feature>
<comment type="caution">
    <text evidence="3">The sequence shown here is derived from an EMBL/GenBank/DDBJ whole genome shotgun (WGS) entry which is preliminary data.</text>
</comment>